<comment type="subunit">
    <text evidence="10">Interacts with small ribosomal subunit protein uS11. Not a structural component of 43S pre-ribosomes, but transiently interacts with them by binding to uS11.</text>
</comment>
<dbReference type="OMA" id="QCEIFGT"/>
<evidence type="ECO:0000256" key="7">
    <source>
        <dbReference type="ARBA" id="ARBA00022777"/>
    </source>
</evidence>
<dbReference type="EMBL" id="KB932204">
    <property type="protein sequence ID" value="KCV70743.1"/>
    <property type="molecule type" value="Genomic_DNA"/>
</dbReference>
<dbReference type="eggNOG" id="KOG3347">
    <property type="taxonomic scope" value="Eukaryota"/>
</dbReference>
<feature type="binding site" evidence="10">
    <location>
        <position position="26"/>
    </location>
    <ligand>
        <name>ATP</name>
        <dbReference type="ChEBI" id="CHEBI:30616"/>
    </ligand>
</feature>
<keyword evidence="8 10" id="KW-0067">ATP-binding</keyword>
<dbReference type="GO" id="GO:0042274">
    <property type="term" value="P:ribosomal small subunit biogenesis"/>
    <property type="evidence" value="ECO:0007669"/>
    <property type="project" value="UniProtKB-UniRule"/>
</dbReference>
<dbReference type="GeneID" id="20527819"/>
<dbReference type="FunFam" id="3.40.50.300:FF:000372">
    <property type="entry name" value="Adenylate kinase isoenzyme 6 homolog"/>
    <property type="match status" value="1"/>
</dbReference>
<dbReference type="AlphaFoldDB" id="A0A058Z9Y2"/>
<accession>A0A058Z9Y2</accession>
<dbReference type="RefSeq" id="XP_009495259.1">
    <property type="nucleotide sequence ID" value="XM_009496984.1"/>
</dbReference>
<dbReference type="Pfam" id="PF13238">
    <property type="entry name" value="AAA_18"/>
    <property type="match status" value="1"/>
</dbReference>
<feature type="region of interest" description="NMPbind" evidence="10">
    <location>
        <begin position="42"/>
        <end position="65"/>
    </location>
</feature>
<dbReference type="Gene3D" id="3.40.50.300">
    <property type="entry name" value="P-loop containing nucleotide triphosphate hydrolases"/>
    <property type="match status" value="1"/>
</dbReference>
<evidence type="ECO:0000256" key="11">
    <source>
        <dbReference type="SAM" id="MobiDB-lite"/>
    </source>
</evidence>
<dbReference type="GO" id="GO:0005524">
    <property type="term" value="F:ATP binding"/>
    <property type="evidence" value="ECO:0007669"/>
    <property type="project" value="UniProtKB-KW"/>
</dbReference>
<evidence type="ECO:0000256" key="9">
    <source>
        <dbReference type="ARBA" id="ARBA00023242"/>
    </source>
</evidence>
<feature type="binding site" evidence="10">
    <location>
        <position position="24"/>
    </location>
    <ligand>
        <name>ATP</name>
        <dbReference type="ChEBI" id="CHEBI:30616"/>
    </ligand>
</feature>
<dbReference type="Proteomes" id="UP000030693">
    <property type="component" value="Unassembled WGS sequence"/>
</dbReference>
<keyword evidence="7 10" id="KW-0418">Kinase</keyword>
<evidence type="ECO:0000256" key="1">
    <source>
        <dbReference type="ARBA" id="ARBA00000582"/>
    </source>
</evidence>
<comment type="catalytic activity">
    <reaction evidence="10">
        <text>ATP + H2O = ADP + phosphate + H(+)</text>
        <dbReference type="Rhea" id="RHEA:13065"/>
        <dbReference type="ChEBI" id="CHEBI:15377"/>
        <dbReference type="ChEBI" id="CHEBI:15378"/>
        <dbReference type="ChEBI" id="CHEBI:30616"/>
        <dbReference type="ChEBI" id="CHEBI:43474"/>
        <dbReference type="ChEBI" id="CHEBI:456216"/>
    </reaction>
</comment>
<comment type="subcellular location">
    <subcellularLocation>
        <location evidence="10">Cytoplasm</location>
    </subcellularLocation>
    <subcellularLocation>
        <location evidence="10">Nucleus</location>
    </subcellularLocation>
</comment>
<dbReference type="InterPro" id="IPR020618">
    <property type="entry name" value="Adenyl_kinase_AK6"/>
</dbReference>
<keyword evidence="13" id="KW-1185">Reference proteome</keyword>
<feature type="region of interest" description="Disordered" evidence="11">
    <location>
        <begin position="1"/>
        <end position="20"/>
    </location>
</feature>
<keyword evidence="4 10" id="KW-0698">rRNA processing</keyword>
<dbReference type="SUPFAM" id="SSF52540">
    <property type="entry name" value="P-loop containing nucleoside triphosphate hydrolases"/>
    <property type="match status" value="1"/>
</dbReference>
<evidence type="ECO:0000256" key="8">
    <source>
        <dbReference type="ARBA" id="ARBA00022840"/>
    </source>
</evidence>
<dbReference type="STRING" id="691883.A0A058Z9Y2"/>
<feature type="binding site" evidence="10">
    <location>
        <position position="136"/>
    </location>
    <ligand>
        <name>ATP</name>
        <dbReference type="ChEBI" id="CHEBI:30616"/>
    </ligand>
</feature>
<comment type="function">
    <text evidence="10">Broad-specificity nucleoside monophosphate (NMP) kinase that catalyzes the reversible transfer of the terminal phosphate group between nucleoside triphosphates and monophosphates. Has also ATPase activity. Involved in the late cytoplasmic maturation steps of the 40S ribosomal particles, specifically 18S rRNA maturation. While NMP activity is not required for ribosome maturation, ATPase activity is. Associates transiently with small ribosomal subunit protein uS11. ATP hydrolysis breaks the interaction with uS11. May temporarily remove uS11 from the ribosome to enable a conformational change of the ribosomal RNA that is needed for the final maturation step of the small ribosomal subunit. Its NMP activity may have a role in nuclear energy homeostasis.</text>
</comment>
<evidence type="ECO:0000256" key="5">
    <source>
        <dbReference type="ARBA" id="ARBA00022679"/>
    </source>
</evidence>
<dbReference type="EC" id="2.7.4.3" evidence="10"/>
<protein>
    <recommendedName>
        <fullName evidence="10">Adenylate kinase isoenzyme 6 homolog</fullName>
        <shortName evidence="10">AK6</shortName>
        <ecNumber evidence="10">2.7.4.3</ecNumber>
    </recommendedName>
    <alternativeName>
        <fullName evidence="10">Dual activity adenylate kinase/ATPase</fullName>
        <shortName evidence="10">AK/ATPase</shortName>
    </alternativeName>
</protein>
<dbReference type="HAMAP" id="MF_00039">
    <property type="entry name" value="Adenylate_kinase_AK6"/>
    <property type="match status" value="1"/>
</dbReference>
<evidence type="ECO:0000256" key="3">
    <source>
        <dbReference type="ARBA" id="ARBA00022517"/>
    </source>
</evidence>
<organism evidence="12">
    <name type="scientific">Fonticula alba</name>
    <name type="common">Slime mold</name>
    <dbReference type="NCBI Taxonomy" id="691883"/>
    <lineage>
        <taxon>Eukaryota</taxon>
        <taxon>Rotosphaerida</taxon>
        <taxon>Fonticulaceae</taxon>
        <taxon>Fonticula</taxon>
    </lineage>
</organism>
<dbReference type="PANTHER" id="PTHR12595">
    <property type="entry name" value="POS9-ACTIVATING FACTOR FAP7-RELATED"/>
    <property type="match status" value="1"/>
</dbReference>
<name>A0A058Z9Y2_FONAL</name>
<comment type="catalytic activity">
    <reaction evidence="1 10">
        <text>AMP + ATP = 2 ADP</text>
        <dbReference type="Rhea" id="RHEA:12973"/>
        <dbReference type="ChEBI" id="CHEBI:30616"/>
        <dbReference type="ChEBI" id="CHEBI:456215"/>
        <dbReference type="ChEBI" id="CHEBI:456216"/>
        <dbReference type="EC" id="2.7.4.3"/>
    </reaction>
</comment>
<evidence type="ECO:0000256" key="4">
    <source>
        <dbReference type="ARBA" id="ARBA00022552"/>
    </source>
</evidence>
<dbReference type="GO" id="GO:0004017">
    <property type="term" value="F:AMP kinase activity"/>
    <property type="evidence" value="ECO:0007669"/>
    <property type="project" value="UniProtKB-UniRule"/>
</dbReference>
<keyword evidence="2 10" id="KW-0963">Cytoplasm</keyword>
<evidence type="ECO:0000313" key="13">
    <source>
        <dbReference type="Proteomes" id="UP000030693"/>
    </source>
</evidence>
<feature type="compositionally biased region" description="Polar residues" evidence="11">
    <location>
        <begin position="1"/>
        <end position="11"/>
    </location>
</feature>
<feature type="binding site" evidence="10">
    <location>
        <position position="25"/>
    </location>
    <ligand>
        <name>ATP</name>
        <dbReference type="ChEBI" id="CHEBI:30616"/>
    </ligand>
</feature>
<proteinExistence type="inferred from homology"/>
<keyword evidence="3 10" id="KW-0690">Ribosome biogenesis</keyword>
<dbReference type="GO" id="GO:0006364">
    <property type="term" value="P:rRNA processing"/>
    <property type="evidence" value="ECO:0007669"/>
    <property type="project" value="UniProtKB-KW"/>
</dbReference>
<evidence type="ECO:0000256" key="6">
    <source>
        <dbReference type="ARBA" id="ARBA00022741"/>
    </source>
</evidence>
<dbReference type="GO" id="GO:0005737">
    <property type="term" value="C:cytoplasm"/>
    <property type="evidence" value="ECO:0007669"/>
    <property type="project" value="UniProtKB-SubCell"/>
</dbReference>
<dbReference type="InterPro" id="IPR027417">
    <property type="entry name" value="P-loop_NTPase"/>
</dbReference>
<feature type="binding site" evidence="10">
    <location>
        <position position="23"/>
    </location>
    <ligand>
        <name>ATP</name>
        <dbReference type="ChEBI" id="CHEBI:30616"/>
    </ligand>
</feature>
<feature type="region of interest" description="LID" evidence="10">
    <location>
        <begin position="135"/>
        <end position="145"/>
    </location>
</feature>
<evidence type="ECO:0000256" key="10">
    <source>
        <dbReference type="HAMAP-Rule" id="MF_03173"/>
    </source>
</evidence>
<keyword evidence="6 10" id="KW-0547">Nucleotide-binding</keyword>
<dbReference type="PANTHER" id="PTHR12595:SF0">
    <property type="entry name" value="ADENYLATE KINASE ISOENZYME 6"/>
    <property type="match status" value="1"/>
</dbReference>
<comment type="caution">
    <text evidence="10">Lacks conserved residue(s) required for the propagation of feature annotation.</text>
</comment>
<reference evidence="12" key="1">
    <citation type="submission" date="2013-04" db="EMBL/GenBank/DDBJ databases">
        <title>The Genome Sequence of Fonticula alba ATCC 38817.</title>
        <authorList>
            <consortium name="The Broad Institute Genomics Platform"/>
            <person name="Russ C."/>
            <person name="Cuomo C."/>
            <person name="Burger G."/>
            <person name="Gray M.W."/>
            <person name="Holland P.W.H."/>
            <person name="King N."/>
            <person name="Lang F.B.F."/>
            <person name="Roger A.J."/>
            <person name="Ruiz-Trillo I."/>
            <person name="Brown M."/>
            <person name="Walker B."/>
            <person name="Young S."/>
            <person name="Zeng Q."/>
            <person name="Gargeya S."/>
            <person name="Fitzgerald M."/>
            <person name="Haas B."/>
            <person name="Abouelleil A."/>
            <person name="Allen A.W."/>
            <person name="Alvarado L."/>
            <person name="Arachchi H.M."/>
            <person name="Berlin A.M."/>
            <person name="Chapman S.B."/>
            <person name="Gainer-Dewar J."/>
            <person name="Goldberg J."/>
            <person name="Griggs A."/>
            <person name="Gujja S."/>
            <person name="Hansen M."/>
            <person name="Howarth C."/>
            <person name="Imamovic A."/>
            <person name="Ireland A."/>
            <person name="Larimer J."/>
            <person name="McCowan C."/>
            <person name="Murphy C."/>
            <person name="Pearson M."/>
            <person name="Poon T.W."/>
            <person name="Priest M."/>
            <person name="Roberts A."/>
            <person name="Saif S."/>
            <person name="Shea T."/>
            <person name="Sisk P."/>
            <person name="Sykes S."/>
            <person name="Wortman J."/>
            <person name="Nusbaum C."/>
            <person name="Birren B."/>
        </authorList>
    </citation>
    <scope>NUCLEOTIDE SEQUENCE [LARGE SCALE GENOMIC DNA]</scope>
    <source>
        <strain evidence="12">ATCC 38817</strain>
    </source>
</reference>
<gene>
    <name evidence="12" type="ORF">H696_03094</name>
</gene>
<keyword evidence="5 10" id="KW-0808">Transferase</keyword>
<dbReference type="GO" id="GO:0016887">
    <property type="term" value="F:ATP hydrolysis activity"/>
    <property type="evidence" value="ECO:0007669"/>
    <property type="project" value="UniProtKB-UniRule"/>
</dbReference>
<evidence type="ECO:0000313" key="12">
    <source>
        <dbReference type="EMBL" id="KCV70743.1"/>
    </source>
</evidence>
<dbReference type="OrthoDB" id="10251185at2759"/>
<evidence type="ECO:0000256" key="2">
    <source>
        <dbReference type="ARBA" id="ARBA00022490"/>
    </source>
</evidence>
<keyword evidence="9 10" id="KW-0539">Nucleus</keyword>
<dbReference type="GO" id="GO:0005634">
    <property type="term" value="C:nucleus"/>
    <property type="evidence" value="ECO:0007669"/>
    <property type="project" value="UniProtKB-SubCell"/>
</dbReference>
<comment type="similarity">
    <text evidence="10">Belongs to the adenylate kinase family. AK6 subfamily.</text>
</comment>
<sequence>MPPTSRATRTKPNILITGTPGTGKTTLAGLVTSALPDYQLLEVGKVVAQRNLHCGRDESFDTLILDEDLLLDEMELILGGDDAGGRGVEPQHAARGGSGGWVVDYHSSDLFPERWFDMVIVLRSSTSILNDRLVMRSYSEKKISENIMCEIMDVSFNEALEAYHPSRVLSLPSDSIEEMSDNVSRVVEWAEAWEQSMSTHGVEARIHVDIDPIGGDGDGSGAMD</sequence>
<feature type="binding site" evidence="10">
    <location>
        <position position="21"/>
    </location>
    <ligand>
        <name>ATP</name>
        <dbReference type="ChEBI" id="CHEBI:30616"/>
    </ligand>
</feature>